<dbReference type="AlphaFoldDB" id="A0A6M3X4M7"/>
<protein>
    <submittedName>
        <fullName evidence="1">Uncharacterized protein</fullName>
    </submittedName>
</protein>
<organism evidence="1">
    <name type="scientific">viral metagenome</name>
    <dbReference type="NCBI Taxonomy" id="1070528"/>
    <lineage>
        <taxon>unclassified sequences</taxon>
        <taxon>metagenomes</taxon>
        <taxon>organismal metagenomes</taxon>
    </lineage>
</organism>
<dbReference type="EMBL" id="MT143904">
    <property type="protein sequence ID" value="QJH92599.1"/>
    <property type="molecule type" value="Genomic_DNA"/>
</dbReference>
<reference evidence="1" key="1">
    <citation type="submission" date="2020-03" db="EMBL/GenBank/DDBJ databases">
        <title>The deep terrestrial virosphere.</title>
        <authorList>
            <person name="Holmfeldt K."/>
            <person name="Nilsson E."/>
            <person name="Simone D."/>
            <person name="Lopez-Fernandez M."/>
            <person name="Wu X."/>
            <person name="de Brujin I."/>
            <person name="Lundin D."/>
            <person name="Andersson A."/>
            <person name="Bertilsson S."/>
            <person name="Dopson M."/>
        </authorList>
    </citation>
    <scope>NUCLEOTIDE SEQUENCE</scope>
    <source>
        <strain evidence="1">MM171A03079</strain>
    </source>
</reference>
<name>A0A6M3X4M7_9ZZZZ</name>
<sequence length="64" mass="7245">MMEMNMTDQEIKALAERTNEEIAQEWDQIADECEAGSWDGYSPRLQQIIAGIARNTAANLRQTS</sequence>
<evidence type="ECO:0000313" key="1">
    <source>
        <dbReference type="EMBL" id="QJH92599.1"/>
    </source>
</evidence>
<proteinExistence type="predicted"/>
<gene>
    <name evidence="1" type="ORF">MM171A03079_0003</name>
</gene>
<accession>A0A6M3X4M7</accession>